<gene>
    <name evidence="1" type="ORF">RND15_13265</name>
</gene>
<sequence length="116" mass="12151">MPAYACGTRCARTSSRRDARSIAPGATFTADGGSLVRAAFRPIEGGERIAHNIVVVAGRTADGVTIPEHTVNGRPGLMVQRGGGTQAAYAFDVADGRIKHIWAVRNPAKLRPRAAG</sequence>
<evidence type="ECO:0000313" key="1">
    <source>
        <dbReference type="EMBL" id="MDT0543675.1"/>
    </source>
</evidence>
<dbReference type="EMBL" id="JAVRFD010000005">
    <property type="protein sequence ID" value="MDT0543675.1"/>
    <property type="molecule type" value="Genomic_DNA"/>
</dbReference>
<protein>
    <submittedName>
        <fullName evidence="1">Uncharacterized protein</fullName>
    </submittedName>
</protein>
<dbReference type="PANTHER" id="PTHR30173:SF43">
    <property type="entry name" value="ECF RNA POLYMERASE SIGMA FACTOR SIGI-RELATED"/>
    <property type="match status" value="1"/>
</dbReference>
<dbReference type="InterPro" id="IPR032710">
    <property type="entry name" value="NTF2-like_dom_sf"/>
</dbReference>
<dbReference type="InterPro" id="IPR052704">
    <property type="entry name" value="ECF_Sigma-70_Domain"/>
</dbReference>
<evidence type="ECO:0000313" key="2">
    <source>
        <dbReference type="Proteomes" id="UP001180754"/>
    </source>
</evidence>
<dbReference type="SUPFAM" id="SSF54427">
    <property type="entry name" value="NTF2-like"/>
    <property type="match status" value="1"/>
</dbReference>
<dbReference type="RefSeq" id="WP_311724080.1">
    <property type="nucleotide sequence ID" value="NZ_JAVRFD010000005.1"/>
</dbReference>
<dbReference type="Proteomes" id="UP001180754">
    <property type="component" value="Unassembled WGS sequence"/>
</dbReference>
<reference evidence="1" key="1">
    <citation type="submission" date="2024-05" db="EMBL/GenBank/DDBJ databases">
        <title>30 novel species of actinomycetes from the DSMZ collection.</title>
        <authorList>
            <person name="Nouioui I."/>
        </authorList>
    </citation>
    <scope>NUCLEOTIDE SEQUENCE</scope>
    <source>
        <strain evidence="1">DSM 41529</strain>
    </source>
</reference>
<proteinExistence type="predicted"/>
<comment type="caution">
    <text evidence="1">The sequence shown here is derived from an EMBL/GenBank/DDBJ whole genome shotgun (WGS) entry which is preliminary data.</text>
</comment>
<dbReference type="PANTHER" id="PTHR30173">
    <property type="entry name" value="SIGMA 19 FACTOR"/>
    <property type="match status" value="1"/>
</dbReference>
<name>A0ABU2XDN6_9ACTN</name>
<keyword evidence="2" id="KW-1185">Reference proteome</keyword>
<organism evidence="1 2">
    <name type="scientific">Streptomyces lonegramiae</name>
    <dbReference type="NCBI Taxonomy" id="3075524"/>
    <lineage>
        <taxon>Bacteria</taxon>
        <taxon>Bacillati</taxon>
        <taxon>Actinomycetota</taxon>
        <taxon>Actinomycetes</taxon>
        <taxon>Kitasatosporales</taxon>
        <taxon>Streptomycetaceae</taxon>
        <taxon>Streptomyces</taxon>
    </lineage>
</organism>
<accession>A0ABU2XDN6</accession>